<accession>A0A197KGD7</accession>
<feature type="coiled-coil region" evidence="1">
    <location>
        <begin position="190"/>
        <end position="218"/>
    </location>
</feature>
<organism evidence="2 3">
    <name type="scientific">Linnemannia elongata AG-77</name>
    <dbReference type="NCBI Taxonomy" id="1314771"/>
    <lineage>
        <taxon>Eukaryota</taxon>
        <taxon>Fungi</taxon>
        <taxon>Fungi incertae sedis</taxon>
        <taxon>Mucoromycota</taxon>
        <taxon>Mortierellomycotina</taxon>
        <taxon>Mortierellomycetes</taxon>
        <taxon>Mortierellales</taxon>
        <taxon>Mortierellaceae</taxon>
        <taxon>Linnemannia</taxon>
    </lineage>
</organism>
<dbReference type="PANTHER" id="PTHR47679">
    <property type="entry name" value="PROTEIN TORNADO 1"/>
    <property type="match status" value="1"/>
</dbReference>
<dbReference type="SUPFAM" id="SSF52047">
    <property type="entry name" value="RNI-like"/>
    <property type="match status" value="1"/>
</dbReference>
<gene>
    <name evidence="2" type="ORF">K457DRAFT_12445</name>
</gene>
<dbReference type="Gene3D" id="3.80.10.10">
    <property type="entry name" value="Ribonuclease Inhibitor"/>
    <property type="match status" value="1"/>
</dbReference>
<sequence length="1266" mass="142449">MPAHQRYRLGDIIESLAVRTDANGQLYSHLPDIQNLFPEATTTSRFKVDEVNLFFLEDDYGKRYEPKRIAHYPDDIIDIVPAASVYVPLSQSVSRTEYSDRKVHSQSQPTLSPLANDIEYAVSTLSPQHIPTTTLFSPKDLVCLLASAKAMTASDPLLAGLVASLSSNDSGILDLKQQVAQLNNTGSAQHHQLIEQIANLLEKQNDLLQQQVDAKVRDEKMLAELEAAKERDLETQRLQKQTIDRLIVAQQRVDAILVQNYELHEYSIPRLFVILPDSYESWDPRNFLKERFRLFFLCECGENCEHGTHQGTIAGGPVITTANPPIAPIRIKNRIHLAKHEGYELSRPAEFFDRYGPYVLGMLKILKHCLAVAAVVAPAFALADNGIKEVTDGVKSIAESTMQAVDISINFLEQQLDDGGVSDDVSGTGSDGQDANDMFENLAALEGADLRRLDTFLRNSDKDKILGNLYRITTEQGHVKWVCFHHYKETYRDSALASFIQSIEVANGTYDPISAGTVAKDFFKRLTRQAPAVDILDVTLSWKFGSADLVNLVDMVAKSNLRSIAIDLQDDHTSNSNSAFAAFRPGKGRYHSLLGFFTNKNIRRLQLSNVHQLGTRTSNLPSSVVAPWIQSFHFHGEVNDDGRDRLTNILSHCPSLVDLRLTGSISQANEMDLTLHRQIFALKKLQRLHIMGWYQNYPETPEGFIWKDGMSLRELVCTSGALEHGFVEESIRRSYEVLEILVLINKPGNYSNPEPMHLASSKNSYSSYLSRLTHLDLRIPLANGSQKFLSSILPQLDLIHFGCSDYADSHFRLANLASLKSLSLNDRNSNYSLLKEAIQRLGSVCQIESLQIDGVNDFDENLSEILKMLRLKRLFLSHLSSHAVDYIVQSLNLSNLQIMSVVMSGYSPEAVNVLAQRREDECTGSFMVELDVWSWATYTEAIGEGAVSTLRYGLSAPLPFGHRVEDCRHWRTKISASPGGRALHFLELHQDSLKVYQDDPCYRRHQPFTWCVDINVGIGTSPNDAKKIISYHFSGDGAYVVILTCSAVGQRLEHYRIDHDCHYSPLVASWTLSTSETTVYDISVSWDGSQIVVLNLNDRNLSTIYVRRHHQNWNRLSTSSNPPSPQEQYIDGELLRSTIKVWNIRIGRQVDPVRHYPMWKEYLRGGRLVLLNRDSGHVSTWCLKRDTPIAAMDIPTGESKDFYLSTSLSVGGSFFVMATKRHIDVYLTVSWTRHGSWFLPSIDQCDILDVHFICGCGRIVVRTSSD</sequence>
<dbReference type="PANTHER" id="PTHR47679:SF2">
    <property type="entry name" value="C-TERMINAL OF ROC (COR) DOMAIN-CONTAINING PROTEIN"/>
    <property type="match status" value="1"/>
</dbReference>
<evidence type="ECO:0000313" key="3">
    <source>
        <dbReference type="Proteomes" id="UP000078512"/>
    </source>
</evidence>
<evidence type="ECO:0000256" key="1">
    <source>
        <dbReference type="SAM" id="Coils"/>
    </source>
</evidence>
<evidence type="ECO:0000313" key="2">
    <source>
        <dbReference type="EMBL" id="OAQ36792.1"/>
    </source>
</evidence>
<protein>
    <recommendedName>
        <fullName evidence="4">RNI-like protein</fullName>
    </recommendedName>
</protein>
<keyword evidence="1" id="KW-0175">Coiled coil</keyword>
<proteinExistence type="predicted"/>
<name>A0A197KGD7_9FUNG</name>
<evidence type="ECO:0008006" key="4">
    <source>
        <dbReference type="Google" id="ProtNLM"/>
    </source>
</evidence>
<dbReference type="Proteomes" id="UP000078512">
    <property type="component" value="Unassembled WGS sequence"/>
</dbReference>
<dbReference type="OrthoDB" id="2444617at2759"/>
<dbReference type="AlphaFoldDB" id="A0A197KGD7"/>
<dbReference type="EMBL" id="KV442011">
    <property type="protein sequence ID" value="OAQ36792.1"/>
    <property type="molecule type" value="Genomic_DNA"/>
</dbReference>
<dbReference type="InterPro" id="IPR032675">
    <property type="entry name" value="LRR_dom_sf"/>
</dbReference>
<reference evidence="2 3" key="1">
    <citation type="submission" date="2016-05" db="EMBL/GenBank/DDBJ databases">
        <title>Genome sequencing reveals origins of a unique bacterial endosymbiosis in the earliest lineages of terrestrial Fungi.</title>
        <authorList>
            <consortium name="DOE Joint Genome Institute"/>
            <person name="Uehling J."/>
            <person name="Gryganskyi A."/>
            <person name="Hameed K."/>
            <person name="Tschaplinski T."/>
            <person name="Misztal P."/>
            <person name="Wu S."/>
            <person name="Desiro A."/>
            <person name="Vande Pol N."/>
            <person name="Du Z.-Y."/>
            <person name="Zienkiewicz A."/>
            <person name="Zienkiewicz K."/>
            <person name="Morin E."/>
            <person name="Tisserant E."/>
            <person name="Splivallo R."/>
            <person name="Hainaut M."/>
            <person name="Henrissat B."/>
            <person name="Ohm R."/>
            <person name="Kuo A."/>
            <person name="Yan J."/>
            <person name="Lipzen A."/>
            <person name="Nolan M."/>
            <person name="Labutti K."/>
            <person name="Barry K."/>
            <person name="Goldstein A."/>
            <person name="Labbe J."/>
            <person name="Schadt C."/>
            <person name="Tuskan G."/>
            <person name="Grigoriev I."/>
            <person name="Martin F."/>
            <person name="Vilgalys R."/>
            <person name="Bonito G."/>
        </authorList>
    </citation>
    <scope>NUCLEOTIDE SEQUENCE [LARGE SCALE GENOMIC DNA]</scope>
    <source>
        <strain evidence="2 3">AG-77</strain>
    </source>
</reference>
<keyword evidence="3" id="KW-1185">Reference proteome</keyword>